<accession>A0AAN8EUU3</accession>
<protein>
    <submittedName>
        <fullName evidence="1">Uncharacterized protein</fullName>
    </submittedName>
</protein>
<sequence>MDYYVPMELVTMVCQYLAINSAASRAALTALHSMSLASKTYNQIATPYLYRHIDTMMCDVQRLLQRTTSENSAPLHLIESLDCSRWQPRRVPSNSSLFFPGDLRGFPGWEDIESTRISGELMVALLKNLVNLKELTLDPATIQSALLHIYALAPETLPDLRRLTIRCRQGVFLCDFTNLLSNRNRAIEDLTVRVCGEVYCTTPLAYRSFLIKNIDICCDSMTTRYLTQFLGNCPNLISCRITFEGQVIEYPWEVNILARPAITALRHSRKTLQTLQLLDKRRMTQHAYQHPGSWQGTMQGLYEFIALEDLYTNWYSLNFCDDRIFPESMRSIKIYCCNGFQAPDLEVLLEGGCQAWPKWLALSVEQGEESEGEIVAL</sequence>
<reference evidence="1 2" key="1">
    <citation type="submission" date="2022-12" db="EMBL/GenBank/DDBJ databases">
        <title>Genomic features and morphological characterization of a novel Knufia sp. strain isolated from spacecraft assembly facility.</title>
        <authorList>
            <person name="Teixeira M."/>
            <person name="Chander A.M."/>
            <person name="Stajich J.E."/>
            <person name="Venkateswaran K."/>
        </authorList>
    </citation>
    <scope>NUCLEOTIDE SEQUENCE [LARGE SCALE GENOMIC DNA]</scope>
    <source>
        <strain evidence="1 2">FJI-L2-BK-P2</strain>
    </source>
</reference>
<organism evidence="1 2">
    <name type="scientific">Knufia fluminis</name>
    <dbReference type="NCBI Taxonomy" id="191047"/>
    <lineage>
        <taxon>Eukaryota</taxon>
        <taxon>Fungi</taxon>
        <taxon>Dikarya</taxon>
        <taxon>Ascomycota</taxon>
        <taxon>Pezizomycotina</taxon>
        <taxon>Eurotiomycetes</taxon>
        <taxon>Chaetothyriomycetidae</taxon>
        <taxon>Chaetothyriales</taxon>
        <taxon>Trichomeriaceae</taxon>
        <taxon>Knufia</taxon>
    </lineage>
</organism>
<evidence type="ECO:0000313" key="1">
    <source>
        <dbReference type="EMBL" id="KAK5952618.1"/>
    </source>
</evidence>
<dbReference type="AlphaFoldDB" id="A0AAN8EUU3"/>
<comment type="caution">
    <text evidence="1">The sequence shown here is derived from an EMBL/GenBank/DDBJ whole genome shotgun (WGS) entry which is preliminary data.</text>
</comment>
<dbReference type="EMBL" id="JAKLMC020000014">
    <property type="protein sequence ID" value="KAK5952618.1"/>
    <property type="molecule type" value="Genomic_DNA"/>
</dbReference>
<dbReference type="InterPro" id="IPR032675">
    <property type="entry name" value="LRR_dom_sf"/>
</dbReference>
<dbReference type="Gene3D" id="3.80.10.10">
    <property type="entry name" value="Ribonuclease Inhibitor"/>
    <property type="match status" value="1"/>
</dbReference>
<dbReference type="Proteomes" id="UP001316803">
    <property type="component" value="Unassembled WGS sequence"/>
</dbReference>
<proteinExistence type="predicted"/>
<gene>
    <name evidence="1" type="ORF">OHC33_006210</name>
</gene>
<keyword evidence="2" id="KW-1185">Reference proteome</keyword>
<evidence type="ECO:0000313" key="2">
    <source>
        <dbReference type="Proteomes" id="UP001316803"/>
    </source>
</evidence>
<name>A0AAN8EUU3_9EURO</name>